<comment type="caution">
    <text evidence="2">The sequence shown here is derived from an EMBL/GenBank/DDBJ whole genome shotgun (WGS) entry which is preliminary data.</text>
</comment>
<sequence length="534" mass="56227">MTMALSREDGSTSAGRATLPALSVASVLIVFAVLQAFVLRLTGGAFDYPLDDPYIHLAIAETIAGGGYGVNAGELSSPGSSPLFPLLLVPFSGTELHRYLPLFWNAVGLALSALLWGRLLFEAGFARPGWRALGLAAAILGPLAVMMPMVAFVGMEHALHAAATLALLLGLFRFLRDGSGGALILAGAFFGTAFRLEGLAPGLLAAAALLVIGNRKLGIATAAAALLPVAVFTGVLVALGMDPLPSSVQTKLAVGSAEGPGVLQERLAIFAINLMGPAGLFVGALTLGSFLLWRLNDRVKSSRWTPLVLVTVLAALAHLAFGQMGWLNRYEHYILVLTAATFLVLLPIATGSRGPGPLAIGGVAALILGGALAYRLPMHAFELPPAARAIHTQQGQMARFAKDVLDTDVAVNDLGYVAWQNDNYVLDLWGLASAEARRIRLSDPGPGWTGDLTAKHDVPVAMVYDHWFEDGIGEDWVKLGDFHLTIEGGFLGGYAVAFYATAPAHVAMTADAIAEWEKSLLPHSRFVWAEGMEP</sequence>
<name>A0A845MBR3_9RHOB</name>
<keyword evidence="1" id="KW-0472">Membrane</keyword>
<evidence type="ECO:0000313" key="2">
    <source>
        <dbReference type="EMBL" id="MZR14881.1"/>
    </source>
</evidence>
<dbReference type="Proteomes" id="UP000467322">
    <property type="component" value="Unassembled WGS sequence"/>
</dbReference>
<feature type="transmembrane region" description="Helical" evidence="1">
    <location>
        <begin position="102"/>
        <end position="121"/>
    </location>
</feature>
<evidence type="ECO:0008006" key="4">
    <source>
        <dbReference type="Google" id="ProtNLM"/>
    </source>
</evidence>
<feature type="transmembrane region" description="Helical" evidence="1">
    <location>
        <begin position="356"/>
        <end position="374"/>
    </location>
</feature>
<organism evidence="2 3">
    <name type="scientific">Maritimibacter harenae</name>
    <dbReference type="NCBI Taxonomy" id="2606218"/>
    <lineage>
        <taxon>Bacteria</taxon>
        <taxon>Pseudomonadati</taxon>
        <taxon>Pseudomonadota</taxon>
        <taxon>Alphaproteobacteria</taxon>
        <taxon>Rhodobacterales</taxon>
        <taxon>Roseobacteraceae</taxon>
        <taxon>Maritimibacter</taxon>
    </lineage>
</organism>
<gene>
    <name evidence="2" type="ORF">GQE99_17805</name>
</gene>
<dbReference type="AlphaFoldDB" id="A0A845MBR3"/>
<feature type="transmembrane region" description="Helical" evidence="1">
    <location>
        <begin position="333"/>
        <end position="350"/>
    </location>
</feature>
<feature type="transmembrane region" description="Helical" evidence="1">
    <location>
        <begin position="267"/>
        <end position="292"/>
    </location>
</feature>
<keyword evidence="1" id="KW-1133">Transmembrane helix</keyword>
<feature type="transmembrane region" description="Helical" evidence="1">
    <location>
        <begin position="133"/>
        <end position="152"/>
    </location>
</feature>
<keyword evidence="3" id="KW-1185">Reference proteome</keyword>
<dbReference type="EMBL" id="WTUX01000019">
    <property type="protein sequence ID" value="MZR14881.1"/>
    <property type="molecule type" value="Genomic_DNA"/>
</dbReference>
<evidence type="ECO:0000256" key="1">
    <source>
        <dbReference type="SAM" id="Phobius"/>
    </source>
</evidence>
<feature type="transmembrane region" description="Helical" evidence="1">
    <location>
        <begin position="304"/>
        <end position="321"/>
    </location>
</feature>
<proteinExistence type="predicted"/>
<evidence type="ECO:0000313" key="3">
    <source>
        <dbReference type="Proteomes" id="UP000467322"/>
    </source>
</evidence>
<reference evidence="2 3" key="1">
    <citation type="submission" date="2019-12" db="EMBL/GenBank/DDBJ databases">
        <title>Maritimibacter sp. nov. sp. isolated from sea sand.</title>
        <authorList>
            <person name="Kim J."/>
            <person name="Jeong S.E."/>
            <person name="Jung H.S."/>
            <person name="Jeon C.O."/>
        </authorList>
    </citation>
    <scope>NUCLEOTIDE SEQUENCE [LARGE SCALE GENOMIC DNA]</scope>
    <source>
        <strain evidence="2 3">DP07</strain>
    </source>
</reference>
<protein>
    <recommendedName>
        <fullName evidence="4">Glycosyltransferase RgtA/B/C/D-like domain-containing protein</fullName>
    </recommendedName>
</protein>
<keyword evidence="1" id="KW-0812">Transmembrane</keyword>
<feature type="transmembrane region" description="Helical" evidence="1">
    <location>
        <begin position="218"/>
        <end position="241"/>
    </location>
</feature>
<accession>A0A845MBR3</accession>
<feature type="transmembrane region" description="Helical" evidence="1">
    <location>
        <begin position="182"/>
        <end position="212"/>
    </location>
</feature>
<feature type="transmembrane region" description="Helical" evidence="1">
    <location>
        <begin position="21"/>
        <end position="41"/>
    </location>
</feature>
<dbReference type="RefSeq" id="WP_161353042.1">
    <property type="nucleotide sequence ID" value="NZ_WTUX01000019.1"/>
</dbReference>